<dbReference type="InterPro" id="IPR013792">
    <property type="entry name" value="RNA3'P_cycl/enolpyr_Trfase_a/b"/>
</dbReference>
<feature type="binding site" evidence="7">
    <location>
        <position position="162"/>
    </location>
    <ligand>
        <name>phosphoenolpyruvate</name>
        <dbReference type="ChEBI" id="CHEBI:58702"/>
    </ligand>
</feature>
<feature type="binding site" evidence="7">
    <location>
        <position position="405"/>
    </location>
    <ligand>
        <name>phosphoenolpyruvate</name>
        <dbReference type="ChEBI" id="CHEBI:58702"/>
    </ligand>
</feature>
<evidence type="ECO:0000313" key="10">
    <source>
        <dbReference type="Proteomes" id="UP000184368"/>
    </source>
</evidence>
<dbReference type="EMBL" id="FQUO01000002">
    <property type="protein sequence ID" value="SHE68008.1"/>
    <property type="molecule type" value="Genomic_DNA"/>
</dbReference>
<feature type="binding site" evidence="7">
    <location>
        <position position="162"/>
    </location>
    <ligand>
        <name>3-phosphoshikimate</name>
        <dbReference type="ChEBI" id="CHEBI:145989"/>
    </ligand>
</feature>
<evidence type="ECO:0000256" key="5">
    <source>
        <dbReference type="ARBA" id="ARBA00023141"/>
    </source>
</evidence>
<keyword evidence="7" id="KW-0963">Cytoplasm</keyword>
<keyword evidence="3 7" id="KW-0028">Amino-acid biosynthesis</keyword>
<dbReference type="OrthoDB" id="9809920at2"/>
<sequence>MIATVQPSSIKGTITAPASKSAMQRACAAALVRKGISVLHNPGVSNDDKAALNIIQQLGATVQQAGETIVVESGGVAPVADTIDCHESGLSIRMFTSVAALASRKISVVGSGSLAKRPMNFFDEVLPQLEVEINSREGYLPLEITGPLQPRNITVDGSLSSQYLTGLLFAYAAAGASDVGIHVTNLNSRPYVDLTLEVLKSFGLPVPENRNYETFYFPPLAATAPAEKIDYTVEGDWSGGAFLLVGAAIAGDVVVKGLDLQSAQADKAVMQALMSASALMSVEVDQIHIRQSKLKAFQFDATDCPDLFPPLVALASYCEGTTVIQGTTRLTHKESNRALTLQEEFGKMGIEINLQDDLMIIKGGTGITNTEVSSHNDHRIAMAAAVAALKGEGTMTISGAEAVNKSYPQFWSHIAQLGASVTTTDAVLNH</sequence>
<keyword evidence="5 7" id="KW-0057">Aromatic amino acid biosynthesis</keyword>
<feature type="binding site" evidence="7">
    <location>
        <position position="89"/>
    </location>
    <ligand>
        <name>phosphoenolpyruvate</name>
        <dbReference type="ChEBI" id="CHEBI:58702"/>
    </ligand>
</feature>
<dbReference type="InterPro" id="IPR036968">
    <property type="entry name" value="Enolpyruvate_Tfrase_sf"/>
</dbReference>
<dbReference type="PIRSF" id="PIRSF000505">
    <property type="entry name" value="EPSPS"/>
    <property type="match status" value="1"/>
</dbReference>
<dbReference type="Proteomes" id="UP000184368">
    <property type="component" value="Unassembled WGS sequence"/>
</dbReference>
<organism evidence="9 10">
    <name type="scientific">Cnuella takakiae</name>
    <dbReference type="NCBI Taxonomy" id="1302690"/>
    <lineage>
        <taxon>Bacteria</taxon>
        <taxon>Pseudomonadati</taxon>
        <taxon>Bacteroidota</taxon>
        <taxon>Chitinophagia</taxon>
        <taxon>Chitinophagales</taxon>
        <taxon>Chitinophagaceae</taxon>
        <taxon>Cnuella</taxon>
    </lineage>
</organism>
<feature type="binding site" evidence="7">
    <location>
        <position position="25"/>
    </location>
    <ligand>
        <name>3-phosphoshikimate</name>
        <dbReference type="ChEBI" id="CHEBI:145989"/>
    </ligand>
</feature>
<dbReference type="AlphaFoldDB" id="A0A1M4VGE2"/>
<dbReference type="HAMAP" id="MF_00210">
    <property type="entry name" value="EPSP_synth"/>
    <property type="match status" value="1"/>
</dbReference>
<name>A0A1M4VGE2_9BACT</name>
<evidence type="ECO:0000256" key="3">
    <source>
        <dbReference type="ARBA" id="ARBA00022605"/>
    </source>
</evidence>
<protein>
    <recommendedName>
        <fullName evidence="7">3-phosphoshikimate 1-carboxyvinyltransferase</fullName>
        <ecNumber evidence="7">2.5.1.19</ecNumber>
    </recommendedName>
    <alternativeName>
        <fullName evidence="7">5-enolpyruvylshikimate-3-phosphate synthase</fullName>
        <shortName evidence="7">EPSP synthase</shortName>
        <shortName evidence="7">EPSPS</shortName>
    </alternativeName>
</protein>
<feature type="binding site" evidence="7">
    <location>
        <position position="306"/>
    </location>
    <ligand>
        <name>3-phosphoshikimate</name>
        <dbReference type="ChEBI" id="CHEBI:145989"/>
    </ligand>
</feature>
<evidence type="ECO:0000256" key="6">
    <source>
        <dbReference type="ARBA" id="ARBA00044633"/>
    </source>
</evidence>
<feature type="active site" description="Proton acceptor" evidence="7">
    <location>
        <position position="306"/>
    </location>
</feature>
<feature type="binding site" evidence="7">
    <location>
        <position position="379"/>
    </location>
    <ligand>
        <name>phosphoenolpyruvate</name>
        <dbReference type="ChEBI" id="CHEBI:58702"/>
    </ligand>
</feature>
<feature type="binding site" evidence="7">
    <location>
        <position position="161"/>
    </location>
    <ligand>
        <name>3-phosphoshikimate</name>
        <dbReference type="ChEBI" id="CHEBI:145989"/>
    </ligand>
</feature>
<feature type="binding site" evidence="7">
    <location>
        <position position="160"/>
    </location>
    <ligand>
        <name>3-phosphoshikimate</name>
        <dbReference type="ChEBI" id="CHEBI:145989"/>
    </ligand>
</feature>
<feature type="binding site" evidence="7">
    <location>
        <position position="21"/>
    </location>
    <ligand>
        <name>3-phosphoshikimate</name>
        <dbReference type="ChEBI" id="CHEBI:145989"/>
    </ligand>
</feature>
<evidence type="ECO:0000256" key="1">
    <source>
        <dbReference type="ARBA" id="ARBA00004811"/>
    </source>
</evidence>
<dbReference type="Gene3D" id="3.65.10.10">
    <property type="entry name" value="Enolpyruvate transferase domain"/>
    <property type="match status" value="2"/>
</dbReference>
<dbReference type="RefSeq" id="WP_073039950.1">
    <property type="nucleotide sequence ID" value="NZ_FQUO01000002.1"/>
</dbReference>
<comment type="similarity">
    <text evidence="2 7">Belongs to the EPSP synthase family.</text>
</comment>
<feature type="binding site" evidence="7">
    <location>
        <position position="117"/>
    </location>
    <ligand>
        <name>phosphoenolpyruvate</name>
        <dbReference type="ChEBI" id="CHEBI:58702"/>
    </ligand>
</feature>
<feature type="binding site" evidence="7">
    <location>
        <position position="333"/>
    </location>
    <ligand>
        <name>3-phosphoshikimate</name>
        <dbReference type="ChEBI" id="CHEBI:145989"/>
    </ligand>
</feature>
<keyword evidence="4 7" id="KW-0808">Transferase</keyword>
<comment type="caution">
    <text evidence="7">Lacks conserved residue(s) required for the propagation of feature annotation.</text>
</comment>
<dbReference type="Pfam" id="PF00275">
    <property type="entry name" value="EPSP_synthase"/>
    <property type="match status" value="1"/>
</dbReference>
<evidence type="ECO:0000259" key="8">
    <source>
        <dbReference type="Pfam" id="PF00275"/>
    </source>
</evidence>
<dbReference type="GO" id="GO:0003866">
    <property type="term" value="F:3-phosphoshikimate 1-carboxyvinyltransferase activity"/>
    <property type="evidence" value="ECO:0007669"/>
    <property type="project" value="UniProtKB-UniRule"/>
</dbReference>
<dbReference type="InterPro" id="IPR001986">
    <property type="entry name" value="Enolpyruvate_Tfrase_dom"/>
</dbReference>
<reference evidence="9 10" key="1">
    <citation type="submission" date="2016-11" db="EMBL/GenBank/DDBJ databases">
        <authorList>
            <person name="Jaros S."/>
            <person name="Januszkiewicz K."/>
            <person name="Wedrychowicz H."/>
        </authorList>
    </citation>
    <scope>NUCLEOTIDE SEQUENCE [LARGE SCALE GENOMIC DNA]</scope>
    <source>
        <strain evidence="9 10">DSM 26897</strain>
    </source>
</reference>
<evidence type="ECO:0000313" key="9">
    <source>
        <dbReference type="EMBL" id="SHE68008.1"/>
    </source>
</evidence>
<comment type="subcellular location">
    <subcellularLocation>
        <location evidence="7">Cytoplasm</location>
    </subcellularLocation>
</comment>
<comment type="subunit">
    <text evidence="7">Monomer.</text>
</comment>
<dbReference type="SUPFAM" id="SSF55205">
    <property type="entry name" value="EPT/RTPC-like"/>
    <property type="match status" value="1"/>
</dbReference>
<dbReference type="GO" id="GO:0008652">
    <property type="term" value="P:amino acid biosynthetic process"/>
    <property type="evidence" value="ECO:0007669"/>
    <property type="project" value="UniProtKB-KW"/>
</dbReference>
<dbReference type="NCBIfam" id="TIGR01356">
    <property type="entry name" value="aroA"/>
    <property type="match status" value="1"/>
</dbReference>
<dbReference type="InterPro" id="IPR006264">
    <property type="entry name" value="EPSP_synthase"/>
</dbReference>
<accession>A0A1M4VGE2</accession>
<comment type="pathway">
    <text evidence="1 7">Metabolic intermediate biosynthesis; chorismate biosynthesis; chorismate from D-erythrose 4-phosphate and phosphoenolpyruvate: step 6/7.</text>
</comment>
<dbReference type="PANTHER" id="PTHR21090:SF5">
    <property type="entry name" value="PENTAFUNCTIONAL AROM POLYPEPTIDE"/>
    <property type="match status" value="1"/>
</dbReference>
<dbReference type="GO" id="GO:0005737">
    <property type="term" value="C:cytoplasm"/>
    <property type="evidence" value="ECO:0007669"/>
    <property type="project" value="UniProtKB-SubCell"/>
</dbReference>
<feature type="domain" description="Enolpyruvate transferase" evidence="8">
    <location>
        <begin position="7"/>
        <end position="412"/>
    </location>
</feature>
<dbReference type="EC" id="2.5.1.19" evidence="7"/>
<feature type="binding site" evidence="7">
    <location>
        <position position="20"/>
    </location>
    <ligand>
        <name>3-phosphoshikimate</name>
        <dbReference type="ChEBI" id="CHEBI:145989"/>
    </ligand>
</feature>
<evidence type="ECO:0000256" key="4">
    <source>
        <dbReference type="ARBA" id="ARBA00022679"/>
    </source>
</evidence>
<gene>
    <name evidence="7" type="primary">aroA</name>
    <name evidence="9" type="ORF">SAMN05444008_102257</name>
</gene>
<comment type="catalytic activity">
    <reaction evidence="6">
        <text>3-phosphoshikimate + phosphoenolpyruvate = 5-O-(1-carboxyvinyl)-3-phosphoshikimate + phosphate</text>
        <dbReference type="Rhea" id="RHEA:21256"/>
        <dbReference type="ChEBI" id="CHEBI:43474"/>
        <dbReference type="ChEBI" id="CHEBI:57701"/>
        <dbReference type="ChEBI" id="CHEBI:58702"/>
        <dbReference type="ChEBI" id="CHEBI:145989"/>
        <dbReference type="EC" id="2.5.1.19"/>
    </reaction>
    <physiologicalReaction direction="left-to-right" evidence="6">
        <dbReference type="Rhea" id="RHEA:21257"/>
    </physiologicalReaction>
</comment>
<dbReference type="UniPathway" id="UPA00053">
    <property type="reaction ID" value="UER00089"/>
</dbReference>
<comment type="function">
    <text evidence="7">Catalyzes the transfer of the enolpyruvyl moiety of phosphoenolpyruvate (PEP) to the 5-hydroxyl of shikimate-3-phosphate (S3P) to produce enolpyruvyl shikimate-3-phosphate and inorganic phosphate.</text>
</comment>
<dbReference type="GO" id="GO:0009423">
    <property type="term" value="P:chorismate biosynthetic process"/>
    <property type="evidence" value="ECO:0007669"/>
    <property type="project" value="UniProtKB-UniRule"/>
</dbReference>
<feature type="binding site" evidence="7">
    <location>
        <position position="337"/>
    </location>
    <ligand>
        <name>phosphoenolpyruvate</name>
        <dbReference type="ChEBI" id="CHEBI:58702"/>
    </ligand>
</feature>
<feature type="binding site" evidence="7">
    <location>
        <position position="188"/>
    </location>
    <ligand>
        <name>3-phosphoshikimate</name>
        <dbReference type="ChEBI" id="CHEBI:145989"/>
    </ligand>
</feature>
<proteinExistence type="inferred from homology"/>
<dbReference type="PANTHER" id="PTHR21090">
    <property type="entry name" value="AROM/DEHYDROQUINATE SYNTHASE"/>
    <property type="match status" value="1"/>
</dbReference>
<feature type="binding site" evidence="7">
    <location>
        <position position="20"/>
    </location>
    <ligand>
        <name>phosphoenolpyruvate</name>
        <dbReference type="ChEBI" id="CHEBI:58702"/>
    </ligand>
</feature>
<evidence type="ECO:0000256" key="2">
    <source>
        <dbReference type="ARBA" id="ARBA00009948"/>
    </source>
</evidence>
<dbReference type="GO" id="GO:0009073">
    <property type="term" value="P:aromatic amino acid family biosynthetic process"/>
    <property type="evidence" value="ECO:0007669"/>
    <property type="project" value="UniProtKB-KW"/>
</dbReference>
<dbReference type="STRING" id="1302690.BUE76_12425"/>
<keyword evidence="10" id="KW-1185">Reference proteome</keyword>
<evidence type="ECO:0000256" key="7">
    <source>
        <dbReference type="HAMAP-Rule" id="MF_00210"/>
    </source>
</evidence>